<protein>
    <recommendedName>
        <fullName evidence="1">N-acetyltransferase domain-containing protein</fullName>
    </recommendedName>
</protein>
<dbReference type="GO" id="GO:0016747">
    <property type="term" value="F:acyltransferase activity, transferring groups other than amino-acyl groups"/>
    <property type="evidence" value="ECO:0007669"/>
    <property type="project" value="InterPro"/>
</dbReference>
<dbReference type="InterPro" id="IPR051531">
    <property type="entry name" value="N-acetyltransferase"/>
</dbReference>
<dbReference type="Pfam" id="PF13302">
    <property type="entry name" value="Acetyltransf_3"/>
    <property type="match status" value="1"/>
</dbReference>
<dbReference type="SUPFAM" id="SSF55729">
    <property type="entry name" value="Acyl-CoA N-acyltransferases (Nat)"/>
    <property type="match status" value="1"/>
</dbReference>
<accession>A0AAD2QDT6</accession>
<organism evidence="2 3">
    <name type="scientific">Achromobacter aegrifaciens</name>
    <dbReference type="NCBI Taxonomy" id="1287736"/>
    <lineage>
        <taxon>Bacteria</taxon>
        <taxon>Pseudomonadati</taxon>
        <taxon>Pseudomonadota</taxon>
        <taxon>Betaproteobacteria</taxon>
        <taxon>Burkholderiales</taxon>
        <taxon>Alcaligenaceae</taxon>
        <taxon>Achromobacter</taxon>
    </lineage>
</organism>
<dbReference type="AlphaFoldDB" id="A0AAD2QDT6"/>
<dbReference type="InterPro" id="IPR000182">
    <property type="entry name" value="GNAT_dom"/>
</dbReference>
<proteinExistence type="predicted"/>
<dbReference type="EMBL" id="CYTK01000006">
    <property type="protein sequence ID" value="CUJ45918.1"/>
    <property type="molecule type" value="Genomic_DNA"/>
</dbReference>
<dbReference type="PANTHER" id="PTHR43792">
    <property type="entry name" value="GNAT FAMILY, PUTATIVE (AFU_ORTHOLOGUE AFUA_3G00765)-RELATED-RELATED"/>
    <property type="match status" value="1"/>
</dbReference>
<dbReference type="InterPro" id="IPR016181">
    <property type="entry name" value="Acyl_CoA_acyltransferase"/>
</dbReference>
<comment type="caution">
    <text evidence="2">The sequence shown here is derived from an EMBL/GenBank/DDBJ whole genome shotgun (WGS) entry which is preliminary data.</text>
</comment>
<dbReference type="Gene3D" id="3.40.630.30">
    <property type="match status" value="1"/>
</dbReference>
<sequence>MTLMIYISAAGTRRPPPAAMPEAPLFPPLATDRLILQPLEIGDAEAIQRLFPQWEVVRYLVDQVPWPYPPDGARSYLEQVAIPAMRRGKEWHWSIRTRQAPASLIGIVSLMDDDSWNNRGFWLDPAHHGRGYMTEASEAATAYWFEVLGKPLLRAPKAAPNTASRRISERSGMRLVATEERGYVSGRLPTEIWEITREEWFARQDRQGR</sequence>
<dbReference type="Proteomes" id="UP000044098">
    <property type="component" value="Unassembled WGS sequence"/>
</dbReference>
<feature type="domain" description="N-acetyltransferase" evidence="1">
    <location>
        <begin position="33"/>
        <end position="174"/>
    </location>
</feature>
<evidence type="ECO:0000313" key="3">
    <source>
        <dbReference type="Proteomes" id="UP000044098"/>
    </source>
</evidence>
<evidence type="ECO:0000313" key="2">
    <source>
        <dbReference type="EMBL" id="CUJ45918.1"/>
    </source>
</evidence>
<name>A0AAD2QDT6_ACHAE</name>
<reference evidence="2 3" key="1">
    <citation type="submission" date="2015-09" db="EMBL/GenBank/DDBJ databases">
        <authorList>
            <consortium name="Pathogen Informatics"/>
        </authorList>
    </citation>
    <scope>NUCLEOTIDE SEQUENCE [LARGE SCALE GENOMIC DNA]</scope>
    <source>
        <strain evidence="2 3">2789STDY5608625</strain>
    </source>
</reference>
<gene>
    <name evidence="2" type="ORF">ERS370000_04109</name>
</gene>
<evidence type="ECO:0000259" key="1">
    <source>
        <dbReference type="Pfam" id="PF13302"/>
    </source>
</evidence>